<gene>
    <name evidence="1" type="ORF">A3D67_01770</name>
</gene>
<evidence type="ECO:0000313" key="1">
    <source>
        <dbReference type="EMBL" id="OGZ12506.1"/>
    </source>
</evidence>
<dbReference type="Proteomes" id="UP000178099">
    <property type="component" value="Unassembled WGS sequence"/>
</dbReference>
<comment type="caution">
    <text evidence="1">The sequence shown here is derived from an EMBL/GenBank/DDBJ whole genome shotgun (WGS) entry which is preliminary data.</text>
</comment>
<evidence type="ECO:0000313" key="2">
    <source>
        <dbReference type="Proteomes" id="UP000178099"/>
    </source>
</evidence>
<accession>A0A1G2DG02</accession>
<organism evidence="1 2">
    <name type="scientific">Candidatus Lloydbacteria bacterium RIFCSPHIGHO2_02_FULL_51_22</name>
    <dbReference type="NCBI Taxonomy" id="1798663"/>
    <lineage>
        <taxon>Bacteria</taxon>
        <taxon>Candidatus Lloydiibacteriota</taxon>
    </lineage>
</organism>
<dbReference type="AlphaFoldDB" id="A0A1G2DG02"/>
<protein>
    <submittedName>
        <fullName evidence="1">Uncharacterized protein</fullName>
    </submittedName>
</protein>
<dbReference type="EMBL" id="MHLN01000004">
    <property type="protein sequence ID" value="OGZ12506.1"/>
    <property type="molecule type" value="Genomic_DNA"/>
</dbReference>
<sequence length="140" mass="16212">MMLGRRNMPLAWYEIRHAHVNQNGEIATTADPEEKKLFVLAFRVATQFATFMRLPGTFTHGADAAFRWVSDDRHSFSVAFLPLPRKEPFISVNLEDVSRDRNWKAAKVYFRYDAYDPMSLFLAVATEKPEYYNFTKAPIG</sequence>
<proteinExistence type="predicted"/>
<name>A0A1G2DG02_9BACT</name>
<reference evidence="1 2" key="1">
    <citation type="journal article" date="2016" name="Nat. Commun.">
        <title>Thousands of microbial genomes shed light on interconnected biogeochemical processes in an aquifer system.</title>
        <authorList>
            <person name="Anantharaman K."/>
            <person name="Brown C.T."/>
            <person name="Hug L.A."/>
            <person name="Sharon I."/>
            <person name="Castelle C.J."/>
            <person name="Probst A.J."/>
            <person name="Thomas B.C."/>
            <person name="Singh A."/>
            <person name="Wilkins M.J."/>
            <person name="Karaoz U."/>
            <person name="Brodie E.L."/>
            <person name="Williams K.H."/>
            <person name="Hubbard S.S."/>
            <person name="Banfield J.F."/>
        </authorList>
    </citation>
    <scope>NUCLEOTIDE SEQUENCE [LARGE SCALE GENOMIC DNA]</scope>
</reference>